<organism evidence="1">
    <name type="scientific">marine metagenome</name>
    <dbReference type="NCBI Taxonomy" id="408172"/>
    <lineage>
        <taxon>unclassified sequences</taxon>
        <taxon>metagenomes</taxon>
        <taxon>ecological metagenomes</taxon>
    </lineage>
</organism>
<evidence type="ECO:0000313" key="1">
    <source>
        <dbReference type="EMBL" id="SVC12931.1"/>
    </source>
</evidence>
<sequence length="57" mass="6332">MLIDFTEAELETIAAAMDDYMCYADDEFASSEDLIGGIPVADRVESILEKIDNVIMQ</sequence>
<dbReference type="EMBL" id="UINC01075088">
    <property type="protein sequence ID" value="SVC12931.1"/>
    <property type="molecule type" value="Genomic_DNA"/>
</dbReference>
<reference evidence="1" key="1">
    <citation type="submission" date="2018-05" db="EMBL/GenBank/DDBJ databases">
        <authorList>
            <person name="Lanie J.A."/>
            <person name="Ng W.-L."/>
            <person name="Kazmierczak K.M."/>
            <person name="Andrzejewski T.M."/>
            <person name="Davidsen T.M."/>
            <person name="Wayne K.J."/>
            <person name="Tettelin H."/>
            <person name="Glass J.I."/>
            <person name="Rusch D."/>
            <person name="Podicherti R."/>
            <person name="Tsui H.-C.T."/>
            <person name="Winkler M.E."/>
        </authorList>
    </citation>
    <scope>NUCLEOTIDE SEQUENCE</scope>
</reference>
<dbReference type="AlphaFoldDB" id="A0A382JQP1"/>
<accession>A0A382JQP1</accession>
<proteinExistence type="predicted"/>
<protein>
    <submittedName>
        <fullName evidence="1">Uncharacterized protein</fullName>
    </submittedName>
</protein>
<name>A0A382JQP1_9ZZZZ</name>
<gene>
    <name evidence="1" type="ORF">METZ01_LOCUS265785</name>
</gene>